<organism evidence="2 3">
    <name type="scientific">Australozyma saopauloensis</name>
    <dbReference type="NCBI Taxonomy" id="291208"/>
    <lineage>
        <taxon>Eukaryota</taxon>
        <taxon>Fungi</taxon>
        <taxon>Dikarya</taxon>
        <taxon>Ascomycota</taxon>
        <taxon>Saccharomycotina</taxon>
        <taxon>Pichiomycetes</taxon>
        <taxon>Metschnikowiaceae</taxon>
        <taxon>Australozyma</taxon>
    </lineage>
</organism>
<dbReference type="EMBL" id="CP138895">
    <property type="protein sequence ID" value="WPK24054.1"/>
    <property type="molecule type" value="Genomic_DNA"/>
</dbReference>
<dbReference type="GeneID" id="88172376"/>
<dbReference type="AlphaFoldDB" id="A0AAX4H742"/>
<accession>A0AAX4H742</accession>
<reference evidence="2 3" key="1">
    <citation type="submission" date="2023-10" db="EMBL/GenBank/DDBJ databases">
        <title>Draft Genome Sequence of Candida saopaulonensis from a very Premature Infant with Sepsis.</title>
        <authorList>
            <person name="Ning Y."/>
            <person name="Dai R."/>
            <person name="Xiao M."/>
            <person name="Xu Y."/>
            <person name="Yan Q."/>
            <person name="Zhang L."/>
        </authorList>
    </citation>
    <scope>NUCLEOTIDE SEQUENCE [LARGE SCALE GENOMIC DNA]</scope>
    <source>
        <strain evidence="2 3">19XY460</strain>
    </source>
</reference>
<dbReference type="KEGG" id="asau:88172376"/>
<keyword evidence="1" id="KW-0812">Transmembrane</keyword>
<dbReference type="Proteomes" id="UP001338582">
    <property type="component" value="Chromosome 2"/>
</dbReference>
<keyword evidence="1" id="KW-1133">Transmembrane helix</keyword>
<gene>
    <name evidence="2" type="ORF">PUMCH_001310</name>
</gene>
<evidence type="ECO:0000256" key="1">
    <source>
        <dbReference type="SAM" id="Phobius"/>
    </source>
</evidence>
<proteinExistence type="predicted"/>
<dbReference type="RefSeq" id="XP_062876438.1">
    <property type="nucleotide sequence ID" value="XM_063020368.1"/>
</dbReference>
<keyword evidence="1" id="KW-0472">Membrane</keyword>
<evidence type="ECO:0000313" key="3">
    <source>
        <dbReference type="Proteomes" id="UP001338582"/>
    </source>
</evidence>
<protein>
    <submittedName>
        <fullName evidence="2">Uncharacterized protein</fullName>
    </submittedName>
</protein>
<evidence type="ECO:0000313" key="2">
    <source>
        <dbReference type="EMBL" id="WPK24054.1"/>
    </source>
</evidence>
<sequence length="368" mass="42745">MTVMTLIPQLFGGLGLNRNATSLDVGGLQQTYVIPEASRKLPPLSFILGFSKNTIYEDLERGVRSVYRIEADKVVWGKKFSKENLDLLTGLMLRALTQILETVSNHEFLETNNVKKMLQFRDGYSKENSVQPKYWILDVMLLESYIHAYEQMHIREWDSQAPLELDKSFREYIGKVAKSIYKNLHKLKICYETTYQGVWLVFQIRYEYGFPGVRRWKNCLLLGLVGSVVGGLGSWNIEKSYEFIQSHFYICMIAFFIFLALLGLFLLMACSTGRILYFVRTMNKPLMDCQRETNLKIIDAAKENWPLNIFGAYPTWRFWKFYQGCRLPSFKIDPDAQREPSKSVNLRADSLCAEDSWPSVKTSKPRCR</sequence>
<feature type="transmembrane region" description="Helical" evidence="1">
    <location>
        <begin position="247"/>
        <end position="277"/>
    </location>
</feature>
<name>A0AAX4H742_9ASCO</name>
<keyword evidence="3" id="KW-1185">Reference proteome</keyword>